<reference evidence="6" key="1">
    <citation type="journal article" date="2021" name="Genome Biol. Evol.">
        <title>A High-Quality Reference Genome for a Parasitic Bivalve with Doubly Uniparental Inheritance (Bivalvia: Unionida).</title>
        <authorList>
            <person name="Smith C.H."/>
        </authorList>
    </citation>
    <scope>NUCLEOTIDE SEQUENCE</scope>
    <source>
        <strain evidence="6">CHS0354</strain>
    </source>
</reference>
<dbReference type="PANTHER" id="PTHR11610:SF173">
    <property type="entry name" value="LIPASE DOMAIN-CONTAINING PROTEIN-RELATED"/>
    <property type="match status" value="1"/>
</dbReference>
<dbReference type="GO" id="GO:0016298">
    <property type="term" value="F:lipase activity"/>
    <property type="evidence" value="ECO:0007669"/>
    <property type="project" value="InterPro"/>
</dbReference>
<feature type="domain" description="Lipase" evidence="5">
    <location>
        <begin position="2"/>
        <end position="205"/>
    </location>
</feature>
<name>A0AAE0VYU8_9BIVA</name>
<accession>A0AAE0VYU8</accession>
<dbReference type="AlphaFoldDB" id="A0AAE0VYU8"/>
<dbReference type="Pfam" id="PF00151">
    <property type="entry name" value="Lipase"/>
    <property type="match status" value="1"/>
</dbReference>
<dbReference type="Proteomes" id="UP001195483">
    <property type="component" value="Unassembled WGS sequence"/>
</dbReference>
<keyword evidence="3" id="KW-0964">Secreted</keyword>
<dbReference type="InterPro" id="IPR013818">
    <property type="entry name" value="Lipase"/>
</dbReference>
<organism evidence="6 7">
    <name type="scientific">Potamilus streckersoni</name>
    <dbReference type="NCBI Taxonomy" id="2493646"/>
    <lineage>
        <taxon>Eukaryota</taxon>
        <taxon>Metazoa</taxon>
        <taxon>Spiralia</taxon>
        <taxon>Lophotrochozoa</taxon>
        <taxon>Mollusca</taxon>
        <taxon>Bivalvia</taxon>
        <taxon>Autobranchia</taxon>
        <taxon>Heteroconchia</taxon>
        <taxon>Palaeoheterodonta</taxon>
        <taxon>Unionida</taxon>
        <taxon>Unionoidea</taxon>
        <taxon>Unionidae</taxon>
        <taxon>Ambleminae</taxon>
        <taxon>Lampsilini</taxon>
        <taxon>Potamilus</taxon>
    </lineage>
</organism>
<keyword evidence="7" id="KW-1185">Reference proteome</keyword>
<protein>
    <recommendedName>
        <fullName evidence="5">Lipase domain-containing protein</fullName>
    </recommendedName>
</protein>
<evidence type="ECO:0000313" key="6">
    <source>
        <dbReference type="EMBL" id="KAK3594257.1"/>
    </source>
</evidence>
<dbReference type="PANTHER" id="PTHR11610">
    <property type="entry name" value="LIPASE"/>
    <property type="match status" value="1"/>
</dbReference>
<evidence type="ECO:0000313" key="7">
    <source>
        <dbReference type="Proteomes" id="UP001195483"/>
    </source>
</evidence>
<evidence type="ECO:0000256" key="2">
    <source>
        <dbReference type="ARBA" id="ARBA00010701"/>
    </source>
</evidence>
<evidence type="ECO:0000256" key="1">
    <source>
        <dbReference type="ARBA" id="ARBA00004613"/>
    </source>
</evidence>
<gene>
    <name evidence="6" type="ORF">CHS0354_020439</name>
</gene>
<dbReference type="GO" id="GO:0016042">
    <property type="term" value="P:lipid catabolic process"/>
    <property type="evidence" value="ECO:0007669"/>
    <property type="project" value="TreeGrafter"/>
</dbReference>
<dbReference type="Gene3D" id="3.40.50.1820">
    <property type="entry name" value="alpha/beta hydrolase"/>
    <property type="match status" value="1"/>
</dbReference>
<reference evidence="6" key="3">
    <citation type="submission" date="2023-05" db="EMBL/GenBank/DDBJ databases">
        <authorList>
            <person name="Smith C.H."/>
        </authorList>
    </citation>
    <scope>NUCLEOTIDE SEQUENCE</scope>
    <source>
        <strain evidence="6">CHS0354</strain>
        <tissue evidence="6">Mantle</tissue>
    </source>
</reference>
<comment type="caution">
    <text evidence="6">The sequence shown here is derived from an EMBL/GenBank/DDBJ whole genome shotgun (WGS) entry which is preliminary data.</text>
</comment>
<evidence type="ECO:0000259" key="5">
    <source>
        <dbReference type="Pfam" id="PF00151"/>
    </source>
</evidence>
<comment type="subcellular location">
    <subcellularLocation>
        <location evidence="1">Secreted</location>
    </subcellularLocation>
</comment>
<comment type="similarity">
    <text evidence="2 4">Belongs to the AB hydrolase superfamily. Lipase family.</text>
</comment>
<evidence type="ECO:0000256" key="4">
    <source>
        <dbReference type="RuleBase" id="RU004262"/>
    </source>
</evidence>
<dbReference type="SUPFAM" id="SSF53474">
    <property type="entry name" value="alpha/beta-Hydrolases"/>
    <property type="match status" value="1"/>
</dbReference>
<evidence type="ECO:0000256" key="3">
    <source>
        <dbReference type="ARBA" id="ARBA00022525"/>
    </source>
</evidence>
<reference evidence="6" key="2">
    <citation type="journal article" date="2021" name="Genome Biol. Evol.">
        <title>Developing a high-quality reference genome for a parasitic bivalve with doubly uniparental inheritance (Bivalvia: Unionida).</title>
        <authorList>
            <person name="Smith C.H."/>
        </authorList>
    </citation>
    <scope>NUCLEOTIDE SEQUENCE</scope>
    <source>
        <strain evidence="6">CHS0354</strain>
        <tissue evidence="6">Mantle</tissue>
    </source>
</reference>
<sequence>MNYAQAAANTRLVGTLLAIFMKILYRVSIGNYNEKIHLIGHGLGAHVAGYAGERISMVGRITGLDPAGPLFEGKDPRVRLDYTDALYVDVIHTDGTGFGMLSPVGHVDFYPNLGLNQPECKESIPGLLFKLINGEIKEMKNGISCSHMRALLLFTESINTKCRFFSIPNENDVECDTVCSEMGYDAPRSDPRGNRFLRTASSEPFCSGYLQKKIYNFENILEFTAVHEHVLPNCIQRDYQPGGQKEIYSSTLTLPDYLINCLITNVLLRHYQYCVTPSPLPPCCQPYDAMLPALHAATCCLAPNPKSKMLPIFIPYQLHAAMLKDLLDTCCRASSPLSYILSRSQP</sequence>
<dbReference type="PRINTS" id="PR00821">
    <property type="entry name" value="TAGLIPASE"/>
</dbReference>
<dbReference type="InterPro" id="IPR000734">
    <property type="entry name" value="TAG_lipase"/>
</dbReference>
<dbReference type="EMBL" id="JAEAOA010001243">
    <property type="protein sequence ID" value="KAK3594257.1"/>
    <property type="molecule type" value="Genomic_DNA"/>
</dbReference>
<dbReference type="InterPro" id="IPR029058">
    <property type="entry name" value="AB_hydrolase_fold"/>
</dbReference>
<proteinExistence type="inferred from homology"/>
<dbReference type="GO" id="GO:0005615">
    <property type="term" value="C:extracellular space"/>
    <property type="evidence" value="ECO:0007669"/>
    <property type="project" value="TreeGrafter"/>
</dbReference>